<gene>
    <name evidence="2" type="ORF">AWC12_11645</name>
</gene>
<keyword evidence="1" id="KW-1133">Transmembrane helix</keyword>
<accession>A0A1X1WPZ8</accession>
<feature type="transmembrane region" description="Helical" evidence="1">
    <location>
        <begin position="20"/>
        <end position="38"/>
    </location>
</feature>
<sequence>MTPPPIGRPFRPSDRNDRIVGGSALALVVLITLTTMWFSRGDSEEAAPPPPAPSPTPTAISAEFASARDEDPVSIITDEPTCPDWEPIVTALNTGLRNGWNERDASVPASAWTEAQWAQHRAVAEAMRAAADKTIALTKATPHRVMRELYGQATAYWRAYADSIDTYRPSADHLARAAVNAVESVNAICAAIDFGAAGSRSPLTLPGPPPVPDVPLGDPSQPAKYIAGPSAFCDEWVAMVSGYAQATREWRDRHDPNIPASYWSPEQKALGDRISVTMQQNADRTQLLGLLSGNLVAADFAALASHYRRAYALALPTYALPDTHLDNAALRLQALTNQACQAVRN</sequence>
<evidence type="ECO:0000313" key="2">
    <source>
        <dbReference type="EMBL" id="ORV88562.1"/>
    </source>
</evidence>
<name>A0A1X1WPZ8_MYCIR</name>
<dbReference type="AlphaFoldDB" id="A0A1X1WPZ8"/>
<proteinExistence type="predicted"/>
<dbReference type="Proteomes" id="UP000193622">
    <property type="component" value="Unassembled WGS sequence"/>
</dbReference>
<keyword evidence="1" id="KW-0472">Membrane</keyword>
<evidence type="ECO:0000256" key="1">
    <source>
        <dbReference type="SAM" id="Phobius"/>
    </source>
</evidence>
<evidence type="ECO:0000313" key="3">
    <source>
        <dbReference type="Proteomes" id="UP000193622"/>
    </source>
</evidence>
<dbReference type="EMBL" id="LQPC01000028">
    <property type="protein sequence ID" value="ORV88562.1"/>
    <property type="molecule type" value="Genomic_DNA"/>
</dbReference>
<protein>
    <submittedName>
        <fullName evidence="2">Uncharacterized protein</fullName>
    </submittedName>
</protein>
<comment type="caution">
    <text evidence="2">The sequence shown here is derived from an EMBL/GenBank/DDBJ whole genome shotgun (WGS) entry which is preliminary data.</text>
</comment>
<reference evidence="2 3" key="1">
    <citation type="submission" date="2016-01" db="EMBL/GenBank/DDBJ databases">
        <title>The new phylogeny of the genus Mycobacterium.</title>
        <authorList>
            <person name="Tarcisio F."/>
            <person name="Conor M."/>
            <person name="Antonella G."/>
            <person name="Elisabetta G."/>
            <person name="Giulia F.S."/>
            <person name="Sara T."/>
            <person name="Anna F."/>
            <person name="Clotilde B."/>
            <person name="Roberto B."/>
            <person name="Veronica D.S."/>
            <person name="Fabio R."/>
            <person name="Monica P."/>
            <person name="Olivier J."/>
            <person name="Enrico T."/>
            <person name="Nicola S."/>
        </authorList>
    </citation>
    <scope>NUCLEOTIDE SEQUENCE [LARGE SCALE GENOMIC DNA]</scope>
    <source>
        <strain evidence="2 3">DSM 45541</strain>
    </source>
</reference>
<keyword evidence="1" id="KW-0812">Transmembrane</keyword>
<organism evidence="2 3">
    <name type="scientific">Mycolicibacterium iranicum</name>
    <name type="common">Mycobacterium iranicum</name>
    <dbReference type="NCBI Taxonomy" id="912594"/>
    <lineage>
        <taxon>Bacteria</taxon>
        <taxon>Bacillati</taxon>
        <taxon>Actinomycetota</taxon>
        <taxon>Actinomycetes</taxon>
        <taxon>Mycobacteriales</taxon>
        <taxon>Mycobacteriaceae</taxon>
        <taxon>Mycolicibacterium</taxon>
    </lineage>
</organism>
<dbReference type="RefSeq" id="WP_085174234.1">
    <property type="nucleotide sequence ID" value="NZ_LQPC01000028.1"/>
</dbReference>